<dbReference type="InterPro" id="IPR003715">
    <property type="entry name" value="Poly_export_N"/>
</dbReference>
<sequence>MINFSSSLAFLVKTLVITWLVLIASSVQAANIQAQEYRIDSGDKIAIDVYGEAELSRELLLNDSGKINYPFLGEITIQGLTLYQVEQKIHQGLKGDYLINPNVSVSIITYRPFFIDGEVKKPGGYPYQPGLTVAKAAALAGGFTERASLDKIYIVKSGLDDKTPKSIDQHTLIGPGDIISIKQSFF</sequence>
<evidence type="ECO:0000256" key="2">
    <source>
        <dbReference type="SAM" id="SignalP"/>
    </source>
</evidence>
<dbReference type="InterPro" id="IPR049712">
    <property type="entry name" value="Poly_export"/>
</dbReference>
<feature type="domain" description="Polysaccharide export protein N-terminal" evidence="3">
    <location>
        <begin position="33"/>
        <end position="107"/>
    </location>
</feature>
<dbReference type="AlphaFoldDB" id="A0A5R9ISH4"/>
<keyword evidence="6" id="KW-1185">Reference proteome</keyword>
<name>A0A5R9ISH4_9GAMM</name>
<organism evidence="5 6">
    <name type="scientific">Thalassotalea litorea</name>
    <dbReference type="NCBI Taxonomy" id="2020715"/>
    <lineage>
        <taxon>Bacteria</taxon>
        <taxon>Pseudomonadati</taxon>
        <taxon>Pseudomonadota</taxon>
        <taxon>Gammaproteobacteria</taxon>
        <taxon>Alteromonadales</taxon>
        <taxon>Colwelliaceae</taxon>
        <taxon>Thalassotalea</taxon>
    </lineage>
</organism>
<evidence type="ECO:0000313" key="5">
    <source>
        <dbReference type="EMBL" id="TLU64878.1"/>
    </source>
</evidence>
<evidence type="ECO:0000259" key="3">
    <source>
        <dbReference type="Pfam" id="PF02563"/>
    </source>
</evidence>
<protein>
    <submittedName>
        <fullName evidence="5">Polysaccharide export protein</fullName>
    </submittedName>
</protein>
<dbReference type="Proteomes" id="UP000307790">
    <property type="component" value="Unassembled WGS sequence"/>
</dbReference>
<evidence type="ECO:0000313" key="6">
    <source>
        <dbReference type="Proteomes" id="UP000307790"/>
    </source>
</evidence>
<accession>A0A5R9ISH4</accession>
<reference evidence="5 6" key="1">
    <citation type="submission" date="2019-05" db="EMBL/GenBank/DDBJ databases">
        <title>Genome sequences of Thalassotalea litorea 1K03283.</title>
        <authorList>
            <person name="Zhang D."/>
        </authorList>
    </citation>
    <scope>NUCLEOTIDE SEQUENCE [LARGE SCALE GENOMIC DNA]</scope>
    <source>
        <strain evidence="5 6">MCCC 1K03283</strain>
    </source>
</reference>
<feature type="domain" description="Soluble ligand binding" evidence="4">
    <location>
        <begin position="113"/>
        <end position="156"/>
    </location>
</feature>
<evidence type="ECO:0000259" key="4">
    <source>
        <dbReference type="Pfam" id="PF10531"/>
    </source>
</evidence>
<gene>
    <name evidence="5" type="ORF">FE810_10505</name>
</gene>
<dbReference type="Pfam" id="PF02563">
    <property type="entry name" value="Poly_export"/>
    <property type="match status" value="1"/>
</dbReference>
<dbReference type="InterPro" id="IPR019554">
    <property type="entry name" value="Soluble_ligand-bd"/>
</dbReference>
<dbReference type="Gene3D" id="3.30.1950.10">
    <property type="entry name" value="wza like domain"/>
    <property type="match status" value="1"/>
</dbReference>
<keyword evidence="1 2" id="KW-0732">Signal</keyword>
<dbReference type="EMBL" id="VCBC01000009">
    <property type="protein sequence ID" value="TLU64878.1"/>
    <property type="molecule type" value="Genomic_DNA"/>
</dbReference>
<dbReference type="Gene3D" id="3.10.560.10">
    <property type="entry name" value="Outer membrane lipoprotein wza domain like"/>
    <property type="match status" value="1"/>
</dbReference>
<dbReference type="PANTHER" id="PTHR33619">
    <property type="entry name" value="POLYSACCHARIDE EXPORT PROTEIN GFCE-RELATED"/>
    <property type="match status" value="1"/>
</dbReference>
<proteinExistence type="predicted"/>
<feature type="signal peptide" evidence="2">
    <location>
        <begin position="1"/>
        <end position="29"/>
    </location>
</feature>
<evidence type="ECO:0000256" key="1">
    <source>
        <dbReference type="ARBA" id="ARBA00022729"/>
    </source>
</evidence>
<dbReference type="PANTHER" id="PTHR33619:SF3">
    <property type="entry name" value="POLYSACCHARIDE EXPORT PROTEIN GFCE-RELATED"/>
    <property type="match status" value="1"/>
</dbReference>
<dbReference type="GO" id="GO:0015159">
    <property type="term" value="F:polysaccharide transmembrane transporter activity"/>
    <property type="evidence" value="ECO:0007669"/>
    <property type="project" value="InterPro"/>
</dbReference>
<dbReference type="Pfam" id="PF10531">
    <property type="entry name" value="SLBB"/>
    <property type="match status" value="1"/>
</dbReference>
<comment type="caution">
    <text evidence="5">The sequence shown here is derived from an EMBL/GenBank/DDBJ whole genome shotgun (WGS) entry which is preliminary data.</text>
</comment>
<dbReference type="OrthoDB" id="9808948at2"/>
<dbReference type="RefSeq" id="WP_138320014.1">
    <property type="nucleotide sequence ID" value="NZ_VCBC01000009.1"/>
</dbReference>
<feature type="chain" id="PRO_5024454101" evidence="2">
    <location>
        <begin position="30"/>
        <end position="186"/>
    </location>
</feature>